<keyword evidence="17" id="KW-1185">Reference proteome</keyword>
<sequence length="595" mass="64885">MRRRSSSASTWITPLVVVLICSSATPIAGQALALKSLRKAFSMYGWAGDPCFPYPWSGLQCDTAAARVISIDLRSRGLRGFIPTTVKALTALKYLDLSNNKFNGTIPEVLGVLPNLSSLALDNNNFCGWIPQPLLNRTSFSFSGNPRLCRPGDTCDSADCITYPDPLALTTEDKKSSGLNLILGAVIGGCVVLGILGGLFICFYVRARRSKKLSTLLPDNSKEMEAKLSRDKPSYHSASTVHNSKTASRSEDILNVILSPFRRSWDAPTNTGTQLSQAAGYIPRADIVTATQNFAIQIGEGSYGPVYKGILSNGKQVAVKVNKFSSQGTEEFVNEVALLTRIHHRNLVGLLGFCEDGDERFLLYEFQEKGALSSLLWGPESEKNPLDWKTRLDIALNAAKGLEYLHTGCDPKVIHRDVKSSNILVDDKFMAKVADFGISKETPEGGSNSGYSARVRGTPGYVDPEYLLSQRFSAKSDVYSFGVVLMEIIAGCRPQATMQDGTKFNIVELFADVLSTGDIFGVADSALEKKFNPESVWKLADLAYCSTEKEGAKRPDMSQVVRGITEAIELENSYDPAGPPPTRSWSRAVTLKLPR</sequence>
<keyword evidence="11" id="KW-0675">Receptor</keyword>
<feature type="signal peptide" evidence="14">
    <location>
        <begin position="1"/>
        <end position="29"/>
    </location>
</feature>
<evidence type="ECO:0000256" key="12">
    <source>
        <dbReference type="ARBA" id="ARBA00023180"/>
    </source>
</evidence>
<dbReference type="SUPFAM" id="SSF52058">
    <property type="entry name" value="L domain-like"/>
    <property type="match status" value="1"/>
</dbReference>
<evidence type="ECO:0000256" key="2">
    <source>
        <dbReference type="ARBA" id="ARBA00022475"/>
    </source>
</evidence>
<dbReference type="Gene3D" id="3.30.200.20">
    <property type="entry name" value="Phosphorylase Kinase, domain 1"/>
    <property type="match status" value="1"/>
</dbReference>
<dbReference type="Proteomes" id="UP001633002">
    <property type="component" value="Unassembled WGS sequence"/>
</dbReference>
<evidence type="ECO:0000259" key="15">
    <source>
        <dbReference type="PROSITE" id="PS50011"/>
    </source>
</evidence>
<dbReference type="PANTHER" id="PTHR45631:SF68">
    <property type="entry name" value="REPEAT FAMILY PROTEIN, PUTATIVE, EXPRESSED-RELATED"/>
    <property type="match status" value="1"/>
</dbReference>
<dbReference type="InterPro" id="IPR032675">
    <property type="entry name" value="LRR_dom_sf"/>
</dbReference>
<dbReference type="PROSITE" id="PS50011">
    <property type="entry name" value="PROTEIN_KINASE_DOM"/>
    <property type="match status" value="1"/>
</dbReference>
<dbReference type="Pfam" id="PF13855">
    <property type="entry name" value="LRR_8"/>
    <property type="match status" value="1"/>
</dbReference>
<dbReference type="GO" id="GO:0002229">
    <property type="term" value="P:defense response to oomycetes"/>
    <property type="evidence" value="ECO:0007669"/>
    <property type="project" value="UniProtKB-ARBA"/>
</dbReference>
<keyword evidence="12" id="KW-0325">Glycoprotein</keyword>
<keyword evidence="9 13" id="KW-1133">Transmembrane helix</keyword>
<dbReference type="CDD" id="cd12087">
    <property type="entry name" value="TM_EGFR-like"/>
    <property type="match status" value="1"/>
</dbReference>
<dbReference type="InterPro" id="IPR001611">
    <property type="entry name" value="Leu-rich_rpt"/>
</dbReference>
<dbReference type="Pfam" id="PF07714">
    <property type="entry name" value="PK_Tyr_Ser-Thr"/>
    <property type="match status" value="1"/>
</dbReference>
<evidence type="ECO:0000256" key="14">
    <source>
        <dbReference type="SAM" id="SignalP"/>
    </source>
</evidence>
<reference evidence="16 17" key="1">
    <citation type="submission" date="2024-09" db="EMBL/GenBank/DDBJ databases">
        <title>Chromosome-scale assembly of Riccia sorocarpa.</title>
        <authorList>
            <person name="Paukszto L."/>
        </authorList>
    </citation>
    <scope>NUCLEOTIDE SEQUENCE [LARGE SCALE GENOMIC DNA]</scope>
    <source>
        <strain evidence="16">LP-2024</strain>
        <tissue evidence="16">Aerial parts of the thallus</tissue>
    </source>
</reference>
<evidence type="ECO:0000256" key="13">
    <source>
        <dbReference type="SAM" id="Phobius"/>
    </source>
</evidence>
<evidence type="ECO:0000313" key="17">
    <source>
        <dbReference type="Proteomes" id="UP001633002"/>
    </source>
</evidence>
<dbReference type="Gene3D" id="1.10.510.10">
    <property type="entry name" value="Transferase(Phosphotransferase) domain 1"/>
    <property type="match status" value="1"/>
</dbReference>
<keyword evidence="2" id="KW-1003">Cell membrane</keyword>
<feature type="chain" id="PRO_5044887915" description="Protein kinase domain-containing protein" evidence="14">
    <location>
        <begin position="30"/>
        <end position="595"/>
    </location>
</feature>
<evidence type="ECO:0000313" key="16">
    <source>
        <dbReference type="EMBL" id="KAL3698500.1"/>
    </source>
</evidence>
<evidence type="ECO:0000256" key="11">
    <source>
        <dbReference type="ARBA" id="ARBA00023170"/>
    </source>
</evidence>
<keyword evidence="6" id="KW-0677">Repeat</keyword>
<dbReference type="FunFam" id="1.10.510.10:FF:000240">
    <property type="entry name" value="Lectin-domain containing receptor kinase A4.3"/>
    <property type="match status" value="1"/>
</dbReference>
<evidence type="ECO:0000256" key="9">
    <source>
        <dbReference type="ARBA" id="ARBA00022989"/>
    </source>
</evidence>
<evidence type="ECO:0000256" key="1">
    <source>
        <dbReference type="ARBA" id="ARBA00004251"/>
    </source>
</evidence>
<dbReference type="InterPro" id="IPR011009">
    <property type="entry name" value="Kinase-like_dom_sf"/>
</dbReference>
<dbReference type="PANTHER" id="PTHR45631">
    <property type="entry name" value="OS07G0107800 PROTEIN-RELATED"/>
    <property type="match status" value="1"/>
</dbReference>
<name>A0ABD3I7S2_9MARC</name>
<evidence type="ECO:0000256" key="4">
    <source>
        <dbReference type="ARBA" id="ARBA00022692"/>
    </source>
</evidence>
<evidence type="ECO:0000256" key="3">
    <source>
        <dbReference type="ARBA" id="ARBA00022614"/>
    </source>
</evidence>
<dbReference type="AlphaFoldDB" id="A0ABD3I7S2"/>
<protein>
    <recommendedName>
        <fullName evidence="15">Protein kinase domain-containing protein</fullName>
    </recommendedName>
</protein>
<dbReference type="InterPro" id="IPR008271">
    <property type="entry name" value="Ser/Thr_kinase_AS"/>
</dbReference>
<dbReference type="Gene3D" id="3.80.10.10">
    <property type="entry name" value="Ribonuclease Inhibitor"/>
    <property type="match status" value="1"/>
</dbReference>
<evidence type="ECO:0000256" key="7">
    <source>
        <dbReference type="ARBA" id="ARBA00022741"/>
    </source>
</evidence>
<evidence type="ECO:0000256" key="10">
    <source>
        <dbReference type="ARBA" id="ARBA00023136"/>
    </source>
</evidence>
<proteinExistence type="predicted"/>
<dbReference type="GO" id="GO:0005524">
    <property type="term" value="F:ATP binding"/>
    <property type="evidence" value="ECO:0007669"/>
    <property type="project" value="UniProtKB-KW"/>
</dbReference>
<comment type="subcellular location">
    <subcellularLocation>
        <location evidence="1">Cell membrane</location>
        <topology evidence="1">Single-pass type I membrane protein</topology>
    </subcellularLocation>
</comment>
<comment type="caution">
    <text evidence="16">The sequence shown here is derived from an EMBL/GenBank/DDBJ whole genome shotgun (WGS) entry which is preliminary data.</text>
</comment>
<dbReference type="InterPro" id="IPR001245">
    <property type="entry name" value="Ser-Thr/Tyr_kinase_cat_dom"/>
</dbReference>
<dbReference type="SUPFAM" id="SSF56112">
    <property type="entry name" value="Protein kinase-like (PK-like)"/>
    <property type="match status" value="1"/>
</dbReference>
<organism evidence="16 17">
    <name type="scientific">Riccia sorocarpa</name>
    <dbReference type="NCBI Taxonomy" id="122646"/>
    <lineage>
        <taxon>Eukaryota</taxon>
        <taxon>Viridiplantae</taxon>
        <taxon>Streptophyta</taxon>
        <taxon>Embryophyta</taxon>
        <taxon>Marchantiophyta</taxon>
        <taxon>Marchantiopsida</taxon>
        <taxon>Marchantiidae</taxon>
        <taxon>Marchantiales</taxon>
        <taxon>Ricciaceae</taxon>
        <taxon>Riccia</taxon>
    </lineage>
</organism>
<keyword evidence="3" id="KW-0433">Leucine-rich repeat</keyword>
<dbReference type="SMART" id="SM00220">
    <property type="entry name" value="S_TKc"/>
    <property type="match status" value="1"/>
</dbReference>
<keyword evidence="8" id="KW-0067">ATP-binding</keyword>
<dbReference type="InterPro" id="IPR000719">
    <property type="entry name" value="Prot_kinase_dom"/>
</dbReference>
<keyword evidence="4 13" id="KW-0812">Transmembrane</keyword>
<keyword evidence="5 14" id="KW-0732">Signal</keyword>
<keyword evidence="10 13" id="KW-0472">Membrane</keyword>
<dbReference type="EMBL" id="JBJQOH010000002">
    <property type="protein sequence ID" value="KAL3698500.1"/>
    <property type="molecule type" value="Genomic_DNA"/>
</dbReference>
<evidence type="ECO:0000256" key="6">
    <source>
        <dbReference type="ARBA" id="ARBA00022737"/>
    </source>
</evidence>
<dbReference type="FunFam" id="3.80.10.10:FF:000129">
    <property type="entry name" value="Leucine-rich repeat receptor-like kinase"/>
    <property type="match status" value="1"/>
</dbReference>
<evidence type="ECO:0000256" key="8">
    <source>
        <dbReference type="ARBA" id="ARBA00022840"/>
    </source>
</evidence>
<accession>A0ABD3I7S2</accession>
<evidence type="ECO:0000256" key="5">
    <source>
        <dbReference type="ARBA" id="ARBA00022729"/>
    </source>
</evidence>
<feature type="domain" description="Protein kinase" evidence="15">
    <location>
        <begin position="292"/>
        <end position="568"/>
    </location>
</feature>
<dbReference type="PROSITE" id="PS00108">
    <property type="entry name" value="PROTEIN_KINASE_ST"/>
    <property type="match status" value="1"/>
</dbReference>
<feature type="transmembrane region" description="Helical" evidence="13">
    <location>
        <begin position="181"/>
        <end position="205"/>
    </location>
</feature>
<gene>
    <name evidence="16" type="ORF">R1sor_012576</name>
</gene>
<keyword evidence="7" id="KW-0547">Nucleotide-binding</keyword>
<dbReference type="GO" id="GO:0005886">
    <property type="term" value="C:plasma membrane"/>
    <property type="evidence" value="ECO:0007669"/>
    <property type="project" value="UniProtKB-SubCell"/>
</dbReference>